<feature type="transmembrane region" description="Helical" evidence="1">
    <location>
        <begin position="57"/>
        <end position="76"/>
    </location>
</feature>
<keyword evidence="1" id="KW-1133">Transmembrane helix</keyword>
<organism evidence="2 3">
    <name type="scientific">Dactylosporangium roseum</name>
    <dbReference type="NCBI Taxonomy" id="47989"/>
    <lineage>
        <taxon>Bacteria</taxon>
        <taxon>Bacillati</taxon>
        <taxon>Actinomycetota</taxon>
        <taxon>Actinomycetes</taxon>
        <taxon>Micromonosporales</taxon>
        <taxon>Micromonosporaceae</taxon>
        <taxon>Dactylosporangium</taxon>
    </lineage>
</organism>
<dbReference type="RefSeq" id="WP_260726365.1">
    <property type="nucleotide sequence ID" value="NZ_BAAABS010000069.1"/>
</dbReference>
<accession>A0ABY5Z7K0</accession>
<feature type="transmembrane region" description="Helical" evidence="1">
    <location>
        <begin position="6"/>
        <end position="28"/>
    </location>
</feature>
<protein>
    <submittedName>
        <fullName evidence="2">Uncharacterized protein</fullName>
    </submittedName>
</protein>
<gene>
    <name evidence="2" type="ORF">Drose_01440</name>
</gene>
<sequence>MDHSSHVTLGGFLAGGVVGFGIGVLYAIARRAWRDVAAAKETATGAGKAAWSQTGEFVILGFFLAVIAALALGGIGDR</sequence>
<proteinExistence type="predicted"/>
<dbReference type="EMBL" id="CP073721">
    <property type="protein sequence ID" value="UWZ37018.1"/>
    <property type="molecule type" value="Genomic_DNA"/>
</dbReference>
<dbReference type="Proteomes" id="UP001058271">
    <property type="component" value="Chromosome"/>
</dbReference>
<name>A0ABY5Z7K0_9ACTN</name>
<evidence type="ECO:0000313" key="2">
    <source>
        <dbReference type="EMBL" id="UWZ37018.1"/>
    </source>
</evidence>
<keyword evidence="1" id="KW-0472">Membrane</keyword>
<evidence type="ECO:0000313" key="3">
    <source>
        <dbReference type="Proteomes" id="UP001058271"/>
    </source>
</evidence>
<reference evidence="2" key="1">
    <citation type="submission" date="2021-04" db="EMBL/GenBank/DDBJ databases">
        <title>Biosynthetic gene clusters of Dactylosporangioum roseum.</title>
        <authorList>
            <person name="Hartkoorn R.C."/>
            <person name="Beaudoing E."/>
            <person name="Hot D."/>
            <person name="Moureu S."/>
        </authorList>
    </citation>
    <scope>NUCLEOTIDE SEQUENCE</scope>
    <source>
        <strain evidence="2">NRRL B-16295</strain>
    </source>
</reference>
<keyword evidence="1" id="KW-0812">Transmembrane</keyword>
<evidence type="ECO:0000256" key="1">
    <source>
        <dbReference type="SAM" id="Phobius"/>
    </source>
</evidence>
<keyword evidence="3" id="KW-1185">Reference proteome</keyword>